<evidence type="ECO:0000256" key="2">
    <source>
        <dbReference type="ARBA" id="ARBA00022730"/>
    </source>
</evidence>
<dbReference type="EMBL" id="UINC01161711">
    <property type="protein sequence ID" value="SVD61063.1"/>
    <property type="molecule type" value="Genomic_DNA"/>
</dbReference>
<keyword evidence="3" id="KW-0694">RNA-binding</keyword>
<name>A0A382WQP7_9ZZZZ</name>
<dbReference type="Gene3D" id="3.40.5.10">
    <property type="entry name" value="Ribosomal protein L9, N-terminal domain"/>
    <property type="match status" value="1"/>
</dbReference>
<reference evidence="8" key="1">
    <citation type="submission" date="2018-05" db="EMBL/GenBank/DDBJ databases">
        <authorList>
            <person name="Lanie J.A."/>
            <person name="Ng W.-L."/>
            <person name="Kazmierczak K.M."/>
            <person name="Andrzejewski T.M."/>
            <person name="Davidsen T.M."/>
            <person name="Wayne K.J."/>
            <person name="Tettelin H."/>
            <person name="Glass J.I."/>
            <person name="Rusch D."/>
            <person name="Podicherti R."/>
            <person name="Tsui H.-C.T."/>
            <person name="Winkler M.E."/>
        </authorList>
    </citation>
    <scope>NUCLEOTIDE SEQUENCE</scope>
</reference>
<evidence type="ECO:0000256" key="4">
    <source>
        <dbReference type="ARBA" id="ARBA00022980"/>
    </source>
</evidence>
<dbReference type="Gene3D" id="3.10.430.100">
    <property type="entry name" value="Ribosomal protein L9, C-terminal domain"/>
    <property type="match status" value="1"/>
</dbReference>
<evidence type="ECO:0000256" key="5">
    <source>
        <dbReference type="ARBA" id="ARBA00023274"/>
    </source>
</evidence>
<dbReference type="InterPro" id="IPR036791">
    <property type="entry name" value="Ribosomal_bL9_C_sf"/>
</dbReference>
<proteinExistence type="inferred from homology"/>
<keyword evidence="4" id="KW-0689">Ribosomal protein</keyword>
<evidence type="ECO:0000256" key="1">
    <source>
        <dbReference type="ARBA" id="ARBA00010605"/>
    </source>
</evidence>
<dbReference type="PROSITE" id="PS00651">
    <property type="entry name" value="RIBOSOMAL_L9"/>
    <property type="match status" value="1"/>
</dbReference>
<gene>
    <name evidence="8" type="ORF">METZ01_LOCUS413917</name>
</gene>
<keyword evidence="5" id="KW-0687">Ribonucleoprotein</keyword>
<dbReference type="InterPro" id="IPR020069">
    <property type="entry name" value="Ribosomal_bL9_C"/>
</dbReference>
<dbReference type="GO" id="GO:1990904">
    <property type="term" value="C:ribonucleoprotein complex"/>
    <property type="evidence" value="ECO:0007669"/>
    <property type="project" value="UniProtKB-KW"/>
</dbReference>
<dbReference type="SUPFAM" id="SSF55653">
    <property type="entry name" value="Ribosomal protein L9 C-domain"/>
    <property type="match status" value="1"/>
</dbReference>
<dbReference type="GO" id="GO:0019843">
    <property type="term" value="F:rRNA binding"/>
    <property type="evidence" value="ECO:0007669"/>
    <property type="project" value="UniProtKB-KW"/>
</dbReference>
<accession>A0A382WQP7</accession>
<dbReference type="Pfam" id="PF03948">
    <property type="entry name" value="Ribosomal_L9_C"/>
    <property type="match status" value="1"/>
</dbReference>
<dbReference type="PANTHER" id="PTHR21368">
    <property type="entry name" value="50S RIBOSOMAL PROTEIN L9"/>
    <property type="match status" value="1"/>
</dbReference>
<evidence type="ECO:0000313" key="8">
    <source>
        <dbReference type="EMBL" id="SVD61063.1"/>
    </source>
</evidence>
<dbReference type="FunFam" id="3.10.430.100:FF:000006">
    <property type="entry name" value="50S ribosomal protein L9"/>
    <property type="match status" value="1"/>
</dbReference>
<dbReference type="InterPro" id="IPR000244">
    <property type="entry name" value="Ribosomal_bL9"/>
</dbReference>
<protein>
    <recommendedName>
        <fullName evidence="6">50S ribosomal protein L9</fullName>
    </recommendedName>
</protein>
<dbReference type="GO" id="GO:0003735">
    <property type="term" value="F:structural constituent of ribosome"/>
    <property type="evidence" value="ECO:0007669"/>
    <property type="project" value="InterPro"/>
</dbReference>
<evidence type="ECO:0000259" key="7">
    <source>
        <dbReference type="PROSITE" id="PS00651"/>
    </source>
</evidence>
<dbReference type="NCBIfam" id="TIGR00158">
    <property type="entry name" value="L9"/>
    <property type="match status" value="1"/>
</dbReference>
<comment type="similarity">
    <text evidence="1">Belongs to the bacterial ribosomal protein bL9 family.</text>
</comment>
<dbReference type="Pfam" id="PF01281">
    <property type="entry name" value="Ribosomal_L9_N"/>
    <property type="match status" value="1"/>
</dbReference>
<evidence type="ECO:0000256" key="6">
    <source>
        <dbReference type="ARBA" id="ARBA00035456"/>
    </source>
</evidence>
<dbReference type="SUPFAM" id="SSF55658">
    <property type="entry name" value="L9 N-domain-like"/>
    <property type="match status" value="1"/>
</dbReference>
<dbReference type="InterPro" id="IPR036935">
    <property type="entry name" value="Ribosomal_bL9_N_sf"/>
</dbReference>
<dbReference type="GO" id="GO:0005840">
    <property type="term" value="C:ribosome"/>
    <property type="evidence" value="ECO:0007669"/>
    <property type="project" value="UniProtKB-KW"/>
</dbReference>
<feature type="domain" description="Ribosomal protein L9" evidence="7">
    <location>
        <begin position="13"/>
        <end position="40"/>
    </location>
</feature>
<dbReference type="HAMAP" id="MF_00503">
    <property type="entry name" value="Ribosomal_bL9"/>
    <property type="match status" value="1"/>
</dbReference>
<dbReference type="InterPro" id="IPR020594">
    <property type="entry name" value="Ribosomal_bL9_bac/chp"/>
</dbReference>
<dbReference type="AlphaFoldDB" id="A0A382WQP7"/>
<sequence>MKLLLKEDVDGLGFCGDEVEVKDGYGRNFLIPKGKALLATPNNLKAFNHQKLVVQSKVKKVIATVQAIADEIAKVTCTVKKKIGDTGKMFGSVTAQDIADLLKVQGVDIDRRKIQITEPIKKAGEYKIPVKLHSEVTAEIKLVVEAEQEVAEPAEALVEPGPEVEQEQEAKE</sequence>
<dbReference type="InterPro" id="IPR020070">
    <property type="entry name" value="Ribosomal_bL9_N"/>
</dbReference>
<keyword evidence="2" id="KW-0699">rRNA-binding</keyword>
<dbReference type="GO" id="GO:0006412">
    <property type="term" value="P:translation"/>
    <property type="evidence" value="ECO:0007669"/>
    <property type="project" value="InterPro"/>
</dbReference>
<evidence type="ECO:0000256" key="3">
    <source>
        <dbReference type="ARBA" id="ARBA00022884"/>
    </source>
</evidence>
<organism evidence="8">
    <name type="scientific">marine metagenome</name>
    <dbReference type="NCBI Taxonomy" id="408172"/>
    <lineage>
        <taxon>unclassified sequences</taxon>
        <taxon>metagenomes</taxon>
        <taxon>ecological metagenomes</taxon>
    </lineage>
</organism>
<dbReference type="InterPro" id="IPR009027">
    <property type="entry name" value="Ribosomal_bL9/RNase_H1_N"/>
</dbReference>